<name>A0A520X8H6_9DELT</name>
<dbReference type="SUPFAM" id="SSF55781">
    <property type="entry name" value="GAF domain-like"/>
    <property type="match status" value="1"/>
</dbReference>
<dbReference type="InterPro" id="IPR021153">
    <property type="entry name" value="HrcA_C"/>
</dbReference>
<dbReference type="InterPro" id="IPR023120">
    <property type="entry name" value="WHTH_transcript_rep_HrcA_IDD"/>
</dbReference>
<dbReference type="PANTHER" id="PTHR34824">
    <property type="entry name" value="HEAT-INDUCIBLE TRANSCRIPTION REPRESSOR HRCA"/>
    <property type="match status" value="1"/>
</dbReference>
<organism evidence="7 8">
    <name type="scientific">Candidatus Acidulodesulfobacterium acidiphilum</name>
    <dbReference type="NCBI Taxonomy" id="2597224"/>
    <lineage>
        <taxon>Bacteria</taxon>
        <taxon>Deltaproteobacteria</taxon>
        <taxon>Candidatus Acidulodesulfobacterales</taxon>
        <taxon>Candidatus Acidulodesulfobacterium</taxon>
    </lineage>
</organism>
<keyword evidence="4 5" id="KW-0804">Transcription</keyword>
<evidence type="ECO:0000256" key="1">
    <source>
        <dbReference type="ARBA" id="ARBA00022491"/>
    </source>
</evidence>
<dbReference type="InterPro" id="IPR036388">
    <property type="entry name" value="WH-like_DNA-bd_sf"/>
</dbReference>
<proteinExistence type="inferred from homology"/>
<feature type="domain" description="Heat-inducible transcription repressor HrcA C-terminal" evidence="6">
    <location>
        <begin position="120"/>
        <end position="346"/>
    </location>
</feature>
<sequence length="360" mass="40985">MKTVEEKTEKFNYNDLNERSREILLGIIEGYFGTANPVGSKFIAENSKLNLSSASIRNIMASLEEAGYIYQPHFSAGRIPTAKGYKFYVDSLMKTEKISLKEKEDVEIRLTSAKKDLNGILNQVSILLSDLSHYAGVVLAPDMSEANLLHIEFIRIKEKNILAIIVFANGVTENKSFYITKDIKQNELTRYSNKLNEIIEKKNCSLDELKEIIIEEMYSDKENFYSILNMEIFSSIGNVSDYWEYEHYDNCLFVGPEGDLLEEPEFSNNEQIKFLIKTISDKKNIIKLLGHTKNSKTKQIFIGSEEEWSEISGLSLITAPYMSETNMIRGSIGIIGPLRMNYSHVIPIIDFVSEFLGGII</sequence>
<dbReference type="Gene3D" id="3.30.450.40">
    <property type="match status" value="1"/>
</dbReference>
<dbReference type="InterPro" id="IPR002571">
    <property type="entry name" value="HrcA"/>
</dbReference>
<comment type="caution">
    <text evidence="7">The sequence shown here is derived from an EMBL/GenBank/DDBJ whole genome shotgun (WGS) entry which is preliminary data.</text>
</comment>
<protein>
    <recommendedName>
        <fullName evidence="5">Heat-inducible transcription repressor HrcA</fullName>
    </recommendedName>
</protein>
<dbReference type="PANTHER" id="PTHR34824:SF1">
    <property type="entry name" value="HEAT-INDUCIBLE TRANSCRIPTION REPRESSOR HRCA"/>
    <property type="match status" value="1"/>
</dbReference>
<evidence type="ECO:0000256" key="4">
    <source>
        <dbReference type="ARBA" id="ARBA00023163"/>
    </source>
</evidence>
<dbReference type="Gene3D" id="1.10.10.10">
    <property type="entry name" value="Winged helix-like DNA-binding domain superfamily/Winged helix DNA-binding domain"/>
    <property type="match status" value="1"/>
</dbReference>
<dbReference type="Proteomes" id="UP000322454">
    <property type="component" value="Unassembled WGS sequence"/>
</dbReference>
<evidence type="ECO:0000313" key="8">
    <source>
        <dbReference type="Proteomes" id="UP000322454"/>
    </source>
</evidence>
<dbReference type="HAMAP" id="MF_00081">
    <property type="entry name" value="HrcA"/>
    <property type="match status" value="1"/>
</dbReference>
<dbReference type="Gene3D" id="3.30.390.60">
    <property type="entry name" value="Heat-inducible transcription repressor hrca homolog, domain 3"/>
    <property type="match status" value="1"/>
</dbReference>
<reference evidence="7 8" key="1">
    <citation type="submission" date="2019-01" db="EMBL/GenBank/DDBJ databases">
        <title>Insights into ecological role of a new deltaproteobacterial order Candidatus Sinidesulfobacterales (Sva0485) by metagenomics and metatranscriptomics.</title>
        <authorList>
            <person name="Tan S."/>
            <person name="Liu J."/>
            <person name="Fang Y."/>
            <person name="Hedlund B."/>
            <person name="Lian Z.-H."/>
            <person name="Huang L.-Y."/>
            <person name="Li J.-T."/>
            <person name="Huang L.-N."/>
            <person name="Li W.-J."/>
            <person name="Jiang H.-C."/>
            <person name="Dong H.-L."/>
            <person name="Shu W.-S."/>
        </authorList>
    </citation>
    <scope>NUCLEOTIDE SEQUENCE [LARGE SCALE GENOMIC DNA]</scope>
    <source>
        <strain evidence="7">AP4</strain>
    </source>
</reference>
<evidence type="ECO:0000256" key="2">
    <source>
        <dbReference type="ARBA" id="ARBA00023015"/>
    </source>
</evidence>
<keyword evidence="2 5" id="KW-0805">Transcription regulation</keyword>
<dbReference type="InterPro" id="IPR029016">
    <property type="entry name" value="GAF-like_dom_sf"/>
</dbReference>
<evidence type="ECO:0000313" key="7">
    <source>
        <dbReference type="EMBL" id="RZV37442.1"/>
    </source>
</evidence>
<dbReference type="GO" id="GO:0045892">
    <property type="term" value="P:negative regulation of DNA-templated transcription"/>
    <property type="evidence" value="ECO:0007669"/>
    <property type="project" value="UniProtKB-UniRule"/>
</dbReference>
<gene>
    <name evidence="5 7" type="primary">hrcA</name>
    <name evidence="7" type="ORF">EVJ48_09020</name>
</gene>
<evidence type="ECO:0000256" key="5">
    <source>
        <dbReference type="HAMAP-Rule" id="MF_00081"/>
    </source>
</evidence>
<dbReference type="PIRSF" id="PIRSF005485">
    <property type="entry name" value="HrcA"/>
    <property type="match status" value="1"/>
</dbReference>
<dbReference type="GO" id="GO:0003677">
    <property type="term" value="F:DNA binding"/>
    <property type="evidence" value="ECO:0007669"/>
    <property type="project" value="InterPro"/>
</dbReference>
<evidence type="ECO:0000259" key="6">
    <source>
        <dbReference type="Pfam" id="PF01628"/>
    </source>
</evidence>
<keyword evidence="3 5" id="KW-0346">Stress response</keyword>
<dbReference type="InterPro" id="IPR036390">
    <property type="entry name" value="WH_DNA-bd_sf"/>
</dbReference>
<dbReference type="AlphaFoldDB" id="A0A520X8H6"/>
<evidence type="ECO:0000256" key="3">
    <source>
        <dbReference type="ARBA" id="ARBA00023016"/>
    </source>
</evidence>
<dbReference type="EMBL" id="SHMQ01000037">
    <property type="protein sequence ID" value="RZV37442.1"/>
    <property type="molecule type" value="Genomic_DNA"/>
</dbReference>
<dbReference type="SUPFAM" id="SSF46785">
    <property type="entry name" value="Winged helix' DNA-binding domain"/>
    <property type="match status" value="1"/>
</dbReference>
<comment type="similarity">
    <text evidence="5">Belongs to the HrcA family.</text>
</comment>
<accession>A0A520X8H6</accession>
<comment type="function">
    <text evidence="5">Negative regulator of class I heat shock genes (grpE-dnaK-dnaJ and groELS operons). Prevents heat-shock induction of these operons.</text>
</comment>
<dbReference type="Pfam" id="PF01628">
    <property type="entry name" value="HrcA"/>
    <property type="match status" value="1"/>
</dbReference>
<dbReference type="NCBIfam" id="TIGR00331">
    <property type="entry name" value="hrcA"/>
    <property type="match status" value="1"/>
</dbReference>
<keyword evidence="1 5" id="KW-0678">Repressor</keyword>